<comment type="similarity">
    <text evidence="3">Belongs to the PRA1 family.</text>
</comment>
<gene>
    <name evidence="9" type="ORF">ZIOFF_051803</name>
</gene>
<accession>A0A8J5FTE0</accession>
<dbReference type="EMBL" id="JACMSC010000014">
    <property type="protein sequence ID" value="KAG6490505.1"/>
    <property type="molecule type" value="Genomic_DNA"/>
</dbReference>
<dbReference type="InterPro" id="IPR004895">
    <property type="entry name" value="Prenylated_rab_accept_PRA1"/>
</dbReference>
<feature type="transmembrane region" description="Helical" evidence="8">
    <location>
        <begin position="74"/>
        <end position="92"/>
    </location>
</feature>
<evidence type="ECO:0000256" key="7">
    <source>
        <dbReference type="SAM" id="MobiDB-lite"/>
    </source>
</evidence>
<evidence type="ECO:0000256" key="5">
    <source>
        <dbReference type="ARBA" id="ARBA00022989"/>
    </source>
</evidence>
<evidence type="ECO:0000256" key="6">
    <source>
        <dbReference type="ARBA" id="ARBA00023136"/>
    </source>
</evidence>
<evidence type="ECO:0000256" key="8">
    <source>
        <dbReference type="SAM" id="Phobius"/>
    </source>
</evidence>
<organism evidence="9 10">
    <name type="scientific">Zingiber officinale</name>
    <name type="common">Ginger</name>
    <name type="synonym">Amomum zingiber</name>
    <dbReference type="NCBI Taxonomy" id="94328"/>
    <lineage>
        <taxon>Eukaryota</taxon>
        <taxon>Viridiplantae</taxon>
        <taxon>Streptophyta</taxon>
        <taxon>Embryophyta</taxon>
        <taxon>Tracheophyta</taxon>
        <taxon>Spermatophyta</taxon>
        <taxon>Magnoliopsida</taxon>
        <taxon>Liliopsida</taxon>
        <taxon>Zingiberales</taxon>
        <taxon>Zingiberaceae</taxon>
        <taxon>Zingiber</taxon>
    </lineage>
</organism>
<keyword evidence="5 8" id="KW-1133">Transmembrane helix</keyword>
<feature type="region of interest" description="Disordered" evidence="7">
    <location>
        <begin position="271"/>
        <end position="316"/>
    </location>
</feature>
<evidence type="ECO:0000313" key="9">
    <source>
        <dbReference type="EMBL" id="KAG6490505.1"/>
    </source>
</evidence>
<name>A0A8J5FTE0_ZINOF</name>
<protein>
    <recommendedName>
        <fullName evidence="11">PRA1 family protein</fullName>
    </recommendedName>
</protein>
<dbReference type="PANTHER" id="PTHR19317">
    <property type="entry name" value="PRENYLATED RAB ACCEPTOR 1-RELATED"/>
    <property type="match status" value="1"/>
</dbReference>
<feature type="region of interest" description="Disordered" evidence="7">
    <location>
        <begin position="347"/>
        <end position="390"/>
    </location>
</feature>
<dbReference type="GO" id="GO:0016192">
    <property type="term" value="P:vesicle-mediated transport"/>
    <property type="evidence" value="ECO:0007669"/>
    <property type="project" value="TreeGrafter"/>
</dbReference>
<comment type="function">
    <text evidence="1">May be involved in both secretory and endocytic intracellular trafficking in the endosomal/prevacuolar compartments.</text>
</comment>
<dbReference type="Proteomes" id="UP000734854">
    <property type="component" value="Unassembled WGS sequence"/>
</dbReference>
<dbReference type="PANTHER" id="PTHR19317:SF58">
    <property type="entry name" value="OS03G0741600 PROTEIN"/>
    <property type="match status" value="1"/>
</dbReference>
<dbReference type="GO" id="GO:0005783">
    <property type="term" value="C:endoplasmic reticulum"/>
    <property type="evidence" value="ECO:0007669"/>
    <property type="project" value="TreeGrafter"/>
</dbReference>
<sequence length="474" mass="51126">MGGGGAVDASPSDFAPPHYASTTARATDLVSGIKEQGKALISSQRPWAQLLDPGALSLPANSTLAAARFPRNVAYFRSNYVLAVLAVLAVSLLWHPVALAALVALAAAWIFLFFGRDQPILLFGRSVDEGTVLGVLCVVTVVALIFSSVGSTVFGAVAVGAAVVCLHAVLRGTDDLFLDEEAAASGGLLAPAKPEIRPRIVGLLVNIFESWDCEKETFKFANVVVSFTTNDVALFLGIPNRDRHVEMDFNITSGDGFCYVSKSGWAGLQSGRAGLQSGRPERQSRSGERLTKSTERKTRFAERSDRAGLQSGKLDLQSGRQGDGFFYVPKSGWEGLQSEDQVCRAKRQGWSAERKTRSSEWKTRSAGRAEDQRGRAGMQSERPGLQNGTTGLVCRAEDQVCRAGNQVCRVEDQQQSRSAERQGRSAERQGRSAEQQGRSADQQGRSAEQQGRSAERQTRASLDLAKDRSGEEID</sequence>
<evidence type="ECO:0000313" key="10">
    <source>
        <dbReference type="Proteomes" id="UP000734854"/>
    </source>
</evidence>
<dbReference type="GO" id="GO:0005794">
    <property type="term" value="C:Golgi apparatus"/>
    <property type="evidence" value="ECO:0007669"/>
    <property type="project" value="TreeGrafter"/>
</dbReference>
<evidence type="ECO:0000256" key="1">
    <source>
        <dbReference type="ARBA" id="ARBA00002501"/>
    </source>
</evidence>
<dbReference type="GO" id="GO:0016020">
    <property type="term" value="C:membrane"/>
    <property type="evidence" value="ECO:0007669"/>
    <property type="project" value="UniProtKB-SubCell"/>
</dbReference>
<feature type="region of interest" description="Disordered" evidence="7">
    <location>
        <begin position="408"/>
        <end position="474"/>
    </location>
</feature>
<keyword evidence="6 8" id="KW-0472">Membrane</keyword>
<dbReference type="Pfam" id="PF03208">
    <property type="entry name" value="PRA1"/>
    <property type="match status" value="1"/>
</dbReference>
<comment type="subcellular location">
    <subcellularLocation>
        <location evidence="2">Membrane</location>
        <topology evidence="2">Multi-pass membrane protein</topology>
    </subcellularLocation>
</comment>
<evidence type="ECO:0000256" key="4">
    <source>
        <dbReference type="ARBA" id="ARBA00022692"/>
    </source>
</evidence>
<feature type="compositionally biased region" description="Basic and acidic residues" evidence="7">
    <location>
        <begin position="409"/>
        <end position="431"/>
    </location>
</feature>
<feature type="compositionally biased region" description="Polar residues" evidence="7">
    <location>
        <begin position="432"/>
        <end position="452"/>
    </location>
</feature>
<feature type="compositionally biased region" description="Basic and acidic residues" evidence="7">
    <location>
        <begin position="279"/>
        <end position="306"/>
    </location>
</feature>
<feature type="transmembrane region" description="Helical" evidence="8">
    <location>
        <begin position="152"/>
        <end position="170"/>
    </location>
</feature>
<evidence type="ECO:0008006" key="11">
    <source>
        <dbReference type="Google" id="ProtNLM"/>
    </source>
</evidence>
<proteinExistence type="inferred from homology"/>
<reference evidence="9 10" key="1">
    <citation type="submission" date="2020-08" db="EMBL/GenBank/DDBJ databases">
        <title>Plant Genome Project.</title>
        <authorList>
            <person name="Zhang R.-G."/>
        </authorList>
    </citation>
    <scope>NUCLEOTIDE SEQUENCE [LARGE SCALE GENOMIC DNA]</scope>
    <source>
        <tissue evidence="9">Rhizome</tissue>
    </source>
</reference>
<evidence type="ECO:0000256" key="3">
    <source>
        <dbReference type="ARBA" id="ARBA00006483"/>
    </source>
</evidence>
<evidence type="ECO:0000256" key="2">
    <source>
        <dbReference type="ARBA" id="ARBA00004141"/>
    </source>
</evidence>
<keyword evidence="10" id="KW-1185">Reference proteome</keyword>
<feature type="compositionally biased region" description="Basic and acidic residues" evidence="7">
    <location>
        <begin position="352"/>
        <end position="374"/>
    </location>
</feature>
<feature type="compositionally biased region" description="Basic and acidic residues" evidence="7">
    <location>
        <begin position="453"/>
        <end position="474"/>
    </location>
</feature>
<comment type="caution">
    <text evidence="9">The sequence shown here is derived from an EMBL/GenBank/DDBJ whole genome shotgun (WGS) entry which is preliminary data.</text>
</comment>
<feature type="transmembrane region" description="Helical" evidence="8">
    <location>
        <begin position="127"/>
        <end position="146"/>
    </location>
</feature>
<dbReference type="AlphaFoldDB" id="A0A8J5FTE0"/>
<keyword evidence="4 8" id="KW-0812">Transmembrane</keyword>